<evidence type="ECO:0000313" key="3">
    <source>
        <dbReference type="Proteomes" id="UP001069090"/>
    </source>
</evidence>
<accession>A0A9J6RN47</accession>
<dbReference type="CDD" id="cd16328">
    <property type="entry name" value="RseA_N"/>
    <property type="match status" value="1"/>
</dbReference>
<comment type="caution">
    <text evidence="2">The sequence shown here is derived from an EMBL/GenBank/DDBJ whole genome shotgun (WGS) entry which is preliminary data.</text>
</comment>
<gene>
    <name evidence="2" type="ORF">O0V09_11020</name>
</gene>
<dbReference type="InterPro" id="IPR036147">
    <property type="entry name" value="Anti-sigma_E_RseA_N_sf"/>
</dbReference>
<protein>
    <submittedName>
        <fullName evidence="2">RseA family anti-sigma factor</fullName>
    </submittedName>
</protein>
<proteinExistence type="predicted"/>
<reference evidence="2 3" key="1">
    <citation type="submission" date="2022-12" db="EMBL/GenBank/DDBJ databases">
        <title>Dasania phycosphaerae sp. nov., isolated from particulate material of the south coast of Korea.</title>
        <authorList>
            <person name="Jiang Y."/>
        </authorList>
    </citation>
    <scope>NUCLEOTIDE SEQUENCE [LARGE SCALE GENOMIC DNA]</scope>
    <source>
        <strain evidence="2 3">GY-19</strain>
    </source>
</reference>
<evidence type="ECO:0000259" key="1">
    <source>
        <dbReference type="Pfam" id="PF03872"/>
    </source>
</evidence>
<organism evidence="2 3">
    <name type="scientific">Dasania phycosphaerae</name>
    <dbReference type="NCBI Taxonomy" id="2950436"/>
    <lineage>
        <taxon>Bacteria</taxon>
        <taxon>Pseudomonadati</taxon>
        <taxon>Pseudomonadota</taxon>
        <taxon>Gammaproteobacteria</taxon>
        <taxon>Cellvibrionales</taxon>
        <taxon>Spongiibacteraceae</taxon>
        <taxon>Dasania</taxon>
    </lineage>
</organism>
<dbReference type="EMBL" id="JAPTGG010000008">
    <property type="protein sequence ID" value="MCZ0865737.1"/>
    <property type="molecule type" value="Genomic_DNA"/>
</dbReference>
<dbReference type="PANTHER" id="PTHR38104">
    <property type="match status" value="1"/>
</dbReference>
<evidence type="ECO:0000313" key="2">
    <source>
        <dbReference type="EMBL" id="MCZ0865737.1"/>
    </source>
</evidence>
<dbReference type="SUPFAM" id="SSF89069">
    <property type="entry name" value="N-terminal, cytoplasmic domain of anti-sigmaE factor RseA"/>
    <property type="match status" value="1"/>
</dbReference>
<dbReference type="InterPro" id="IPR005572">
    <property type="entry name" value="Anti-sigma_E_RseA_N"/>
</dbReference>
<name>A0A9J6RN47_9GAMM</name>
<dbReference type="RefSeq" id="WP_258331878.1">
    <property type="nucleotide sequence ID" value="NZ_JAPTGG010000008.1"/>
</dbReference>
<dbReference type="InterPro" id="IPR052383">
    <property type="entry name" value="Anti-sigma-E_RseA-like"/>
</dbReference>
<dbReference type="Pfam" id="PF03872">
    <property type="entry name" value="RseA_N"/>
    <property type="match status" value="1"/>
</dbReference>
<dbReference type="Gene3D" id="1.10.10.880">
    <property type="entry name" value="Anti sigma-E protein RseA, N-terminal domain"/>
    <property type="match status" value="1"/>
</dbReference>
<sequence length="213" mass="22597">MSEQLREALSALKDGEAEELELRRLLKHGDTQELDQCWRSMHRLTDAMSGGEALAFTQWDISDKVAAAIAQEPAHAVAETASVGEQPKAWYKPVAGFAVAASVAMAIVVGGQSFINSDAGVTPVVDTLATANNSGRVYPAQLAASGVGNVTVAATLNQQSIMPGTGLSKAVEQGDLTAEQRLHQYMLEHTEQSALNNGQGMINFARVVSYEAQ</sequence>
<dbReference type="Proteomes" id="UP001069090">
    <property type="component" value="Unassembled WGS sequence"/>
</dbReference>
<dbReference type="PANTHER" id="PTHR38104:SF1">
    <property type="entry name" value="ANTI-SIGMA-E FACTOR RSEA"/>
    <property type="match status" value="1"/>
</dbReference>
<feature type="domain" description="Anti sigma-E protein RseA N-terminal" evidence="1">
    <location>
        <begin position="6"/>
        <end position="90"/>
    </location>
</feature>
<dbReference type="GO" id="GO:0016989">
    <property type="term" value="F:sigma factor antagonist activity"/>
    <property type="evidence" value="ECO:0007669"/>
    <property type="project" value="InterPro"/>
</dbReference>
<dbReference type="AlphaFoldDB" id="A0A9J6RN47"/>
<keyword evidence="3" id="KW-1185">Reference proteome</keyword>